<evidence type="ECO:0000256" key="1">
    <source>
        <dbReference type="ARBA" id="ARBA00004141"/>
    </source>
</evidence>
<evidence type="ECO:0000313" key="6">
    <source>
        <dbReference type="EMBL" id="MCS4280092.1"/>
    </source>
</evidence>
<dbReference type="Pfam" id="PF01758">
    <property type="entry name" value="SBF"/>
    <property type="match status" value="1"/>
</dbReference>
<protein>
    <submittedName>
        <fullName evidence="6">BASS family bile acid:Na+ symporter</fullName>
    </submittedName>
</protein>
<feature type="transmembrane region" description="Helical" evidence="5">
    <location>
        <begin position="40"/>
        <end position="59"/>
    </location>
</feature>
<keyword evidence="4 5" id="KW-0472">Membrane</keyword>
<sequence>MNTQTLILHCLQASILGTVFSYGLQATVSDALFLVRHPGLLLRSVLAIFIIMPLVAIAMVDVFALPRATEIALVVLALAPIPPLLPKKESKAGGEGAYALGLMVVMGMLAILLVPLLAWMLGAYFDRDFGMPPKSIARIILVMIVLPLLAGMLVRIVAPALARKLARPIEVASLVLLLAAAAPVLFAAMPIVVNLLHSGTLLAIVAFIMIGLAVGQLLAGAVAQRQTVLALSTASRHPAIALAIAKTNFPDEPFLAATIVLYLLVVTLLAIPYIKWRRRIESPASESSAQG</sequence>
<dbReference type="PANTHER" id="PTHR10361:SF28">
    <property type="entry name" value="P3 PROTEIN-RELATED"/>
    <property type="match status" value="1"/>
</dbReference>
<dbReference type="AlphaFoldDB" id="A0AAW5PIW1"/>
<keyword evidence="3 5" id="KW-1133">Transmembrane helix</keyword>
<feature type="transmembrane region" description="Helical" evidence="5">
    <location>
        <begin position="97"/>
        <end position="124"/>
    </location>
</feature>
<dbReference type="RefSeq" id="WP_259260801.1">
    <property type="nucleotide sequence ID" value="NZ_JANUEK010000005.1"/>
</dbReference>
<dbReference type="EMBL" id="JANUEK010000005">
    <property type="protein sequence ID" value="MCS4280092.1"/>
    <property type="molecule type" value="Genomic_DNA"/>
</dbReference>
<feature type="transmembrane region" description="Helical" evidence="5">
    <location>
        <begin position="169"/>
        <end position="193"/>
    </location>
</feature>
<evidence type="ECO:0000256" key="4">
    <source>
        <dbReference type="ARBA" id="ARBA00023136"/>
    </source>
</evidence>
<feature type="transmembrane region" description="Helical" evidence="5">
    <location>
        <begin position="254"/>
        <end position="274"/>
    </location>
</feature>
<reference evidence="6" key="1">
    <citation type="submission" date="2022-08" db="EMBL/GenBank/DDBJ databases">
        <title>Genomic analyses of the natural microbiome of Caenorhabditis elegans.</title>
        <authorList>
            <person name="Samuel B."/>
        </authorList>
    </citation>
    <scope>NUCLEOTIDE SEQUENCE</scope>
    <source>
        <strain evidence="6">BIGb0277</strain>
    </source>
</reference>
<dbReference type="Proteomes" id="UP001320691">
    <property type="component" value="Unassembled WGS sequence"/>
</dbReference>
<feature type="transmembrane region" description="Helical" evidence="5">
    <location>
        <begin position="65"/>
        <end position="85"/>
    </location>
</feature>
<feature type="transmembrane region" description="Helical" evidence="5">
    <location>
        <begin position="199"/>
        <end position="221"/>
    </location>
</feature>
<comment type="caution">
    <text evidence="6">The sequence shown here is derived from an EMBL/GenBank/DDBJ whole genome shotgun (WGS) entry which is preliminary data.</text>
</comment>
<name>A0AAW5PIW1_9GAMM</name>
<dbReference type="InterPro" id="IPR038770">
    <property type="entry name" value="Na+/solute_symporter_sf"/>
</dbReference>
<dbReference type="PANTHER" id="PTHR10361">
    <property type="entry name" value="SODIUM-BILE ACID COTRANSPORTER"/>
    <property type="match status" value="1"/>
</dbReference>
<dbReference type="InterPro" id="IPR004710">
    <property type="entry name" value="Bilac:Na_transpt"/>
</dbReference>
<feature type="transmembrane region" description="Helical" evidence="5">
    <location>
        <begin position="136"/>
        <end position="157"/>
    </location>
</feature>
<dbReference type="Gene3D" id="1.20.1530.20">
    <property type="match status" value="1"/>
</dbReference>
<accession>A0AAW5PIW1</accession>
<evidence type="ECO:0000256" key="3">
    <source>
        <dbReference type="ARBA" id="ARBA00022989"/>
    </source>
</evidence>
<gene>
    <name evidence="6" type="ORF">M2412_002085</name>
</gene>
<comment type="subcellular location">
    <subcellularLocation>
        <location evidence="1">Membrane</location>
        <topology evidence="1">Multi-pass membrane protein</topology>
    </subcellularLocation>
</comment>
<dbReference type="InterPro" id="IPR002657">
    <property type="entry name" value="BilAc:Na_symport/Acr3"/>
</dbReference>
<organism evidence="6 7">
    <name type="scientific">Stenotrophomonas rhizophila</name>
    <dbReference type="NCBI Taxonomy" id="216778"/>
    <lineage>
        <taxon>Bacteria</taxon>
        <taxon>Pseudomonadati</taxon>
        <taxon>Pseudomonadota</taxon>
        <taxon>Gammaproteobacteria</taxon>
        <taxon>Lysobacterales</taxon>
        <taxon>Lysobacteraceae</taxon>
        <taxon>Stenotrophomonas</taxon>
    </lineage>
</organism>
<dbReference type="GO" id="GO:0016020">
    <property type="term" value="C:membrane"/>
    <property type="evidence" value="ECO:0007669"/>
    <property type="project" value="UniProtKB-SubCell"/>
</dbReference>
<feature type="transmembrane region" description="Helical" evidence="5">
    <location>
        <begin position="6"/>
        <end position="28"/>
    </location>
</feature>
<evidence type="ECO:0000256" key="2">
    <source>
        <dbReference type="ARBA" id="ARBA00022692"/>
    </source>
</evidence>
<evidence type="ECO:0000313" key="7">
    <source>
        <dbReference type="Proteomes" id="UP001320691"/>
    </source>
</evidence>
<evidence type="ECO:0000256" key="5">
    <source>
        <dbReference type="SAM" id="Phobius"/>
    </source>
</evidence>
<keyword evidence="2 5" id="KW-0812">Transmembrane</keyword>
<proteinExistence type="predicted"/>